<dbReference type="PROSITE" id="PS51257">
    <property type="entry name" value="PROKAR_LIPOPROTEIN"/>
    <property type="match status" value="1"/>
</dbReference>
<feature type="compositionally biased region" description="Low complexity" evidence="1">
    <location>
        <begin position="63"/>
        <end position="90"/>
    </location>
</feature>
<evidence type="ECO:0000256" key="1">
    <source>
        <dbReference type="SAM" id="MobiDB-lite"/>
    </source>
</evidence>
<keyword evidence="2" id="KW-0732">Signal</keyword>
<keyword evidence="4" id="KW-1185">Reference proteome</keyword>
<feature type="chain" id="PRO_5021885023" description="Lipoprotein" evidence="2">
    <location>
        <begin position="23"/>
        <end position="130"/>
    </location>
</feature>
<dbReference type="Proteomes" id="UP000316626">
    <property type="component" value="Unassembled WGS sequence"/>
</dbReference>
<comment type="caution">
    <text evidence="3">The sequence shown here is derived from an EMBL/GenBank/DDBJ whole genome shotgun (WGS) entry which is preliminary data.</text>
</comment>
<name>A0A544TUS9_9BACI</name>
<feature type="signal peptide" evidence="2">
    <location>
        <begin position="1"/>
        <end position="22"/>
    </location>
</feature>
<dbReference type="OrthoDB" id="2974788at2"/>
<gene>
    <name evidence="3" type="ORF">FG384_02980</name>
</gene>
<dbReference type="RefSeq" id="WP_142641078.1">
    <property type="nucleotide sequence ID" value="NZ_VDGI01000002.1"/>
</dbReference>
<evidence type="ECO:0000256" key="2">
    <source>
        <dbReference type="SAM" id="SignalP"/>
    </source>
</evidence>
<accession>A0A544TUS9</accession>
<proteinExistence type="predicted"/>
<reference evidence="3 4" key="1">
    <citation type="submission" date="2019-06" db="EMBL/GenBank/DDBJ databases">
        <title>Psychrobacillus vulpis sp. nov., a new species isolated from feces of a red fox that inhabits in The Tablas de Daimiel Natural Park, Albacete, Spain.</title>
        <authorList>
            <person name="Rodriguez M."/>
            <person name="Reina J.C."/>
            <person name="Bejar V."/>
            <person name="Llamas I."/>
        </authorList>
    </citation>
    <scope>NUCLEOTIDE SEQUENCE [LARGE SCALE GENOMIC DNA]</scope>
    <source>
        <strain evidence="3 4">Z8</strain>
    </source>
</reference>
<evidence type="ECO:0000313" key="3">
    <source>
        <dbReference type="EMBL" id="TQR21187.1"/>
    </source>
</evidence>
<dbReference type="EMBL" id="VDGI01000002">
    <property type="protein sequence ID" value="TQR21187.1"/>
    <property type="molecule type" value="Genomic_DNA"/>
</dbReference>
<sequence>MWKKAIPTVALCSLLLVGCNNTDDTIPSNNETPMQDLRQGVDEIMPDPGVNTPSPTNEEGMYDNTNDGFNGVNDNNGVNNGVNDNNGVYDGIEDAQPKVQDDIVPNDGNIMNGPANTKEEIIKEDVIIKK</sequence>
<evidence type="ECO:0000313" key="4">
    <source>
        <dbReference type="Proteomes" id="UP000316626"/>
    </source>
</evidence>
<dbReference type="AlphaFoldDB" id="A0A544TUS9"/>
<organism evidence="3 4">
    <name type="scientific">Psychrobacillus vulpis</name>
    <dbReference type="NCBI Taxonomy" id="2325572"/>
    <lineage>
        <taxon>Bacteria</taxon>
        <taxon>Bacillati</taxon>
        <taxon>Bacillota</taxon>
        <taxon>Bacilli</taxon>
        <taxon>Bacillales</taxon>
        <taxon>Bacillaceae</taxon>
        <taxon>Psychrobacillus</taxon>
    </lineage>
</organism>
<feature type="region of interest" description="Disordered" evidence="1">
    <location>
        <begin position="41"/>
        <end position="92"/>
    </location>
</feature>
<protein>
    <recommendedName>
        <fullName evidence="5">Lipoprotein</fullName>
    </recommendedName>
</protein>
<evidence type="ECO:0008006" key="5">
    <source>
        <dbReference type="Google" id="ProtNLM"/>
    </source>
</evidence>